<dbReference type="PANTHER" id="PTHR43792:SF1">
    <property type="entry name" value="N-ACETYLTRANSFERASE DOMAIN-CONTAINING PROTEIN"/>
    <property type="match status" value="1"/>
</dbReference>
<feature type="region of interest" description="Disordered" evidence="1">
    <location>
        <begin position="17"/>
        <end position="49"/>
    </location>
</feature>
<evidence type="ECO:0000313" key="3">
    <source>
        <dbReference type="EMBL" id="KUJ23418.1"/>
    </source>
</evidence>
<dbReference type="InterPro" id="IPR000182">
    <property type="entry name" value="GNAT_dom"/>
</dbReference>
<accession>A0A194XT86</accession>
<proteinExistence type="predicted"/>
<sequence length="254" mass="29004">MQGPLIPFSFPRIDPHDSHLTSPLPNSPLLPLPNYPTKPKPPKMDTQHPNLSSIQTERIYLEPLSLTHLSDFHELWTSEEAVKWSTRLVMKSVEESKEFMKKILPNEENPDIDKFAILLKDVEETRKLGVAVKNEKGEPKCIGITGTNRPSPQGLETGYCLNASYWNHGFATEAFSLFLGYYWTLPQRKDVKWLVAKTDPENKASERVLQKCGGKRGDGVVKLKPAWKNEGWGEVEREVVCWRFDRPGEESLFC</sequence>
<protein>
    <submittedName>
        <fullName evidence="3">Acyl-CoA N-acyltransferase</fullName>
    </submittedName>
</protein>
<dbReference type="OrthoDB" id="4072826at2759"/>
<name>A0A194XT86_MOLSC</name>
<keyword evidence="3" id="KW-0012">Acyltransferase</keyword>
<evidence type="ECO:0000256" key="1">
    <source>
        <dbReference type="SAM" id="MobiDB-lite"/>
    </source>
</evidence>
<dbReference type="EMBL" id="KQ947405">
    <property type="protein sequence ID" value="KUJ23418.1"/>
    <property type="molecule type" value="Genomic_DNA"/>
</dbReference>
<reference evidence="3 4" key="1">
    <citation type="submission" date="2015-10" db="EMBL/GenBank/DDBJ databases">
        <title>Full genome of DAOMC 229536 Phialocephala scopiformis, a fungal endophyte of spruce producing the potent anti-insectan compound rugulosin.</title>
        <authorList>
            <consortium name="DOE Joint Genome Institute"/>
            <person name="Walker A.K."/>
            <person name="Frasz S.L."/>
            <person name="Seifert K.A."/>
            <person name="Miller J.D."/>
            <person name="Mondo S.J."/>
            <person name="Labutti K."/>
            <person name="Lipzen A."/>
            <person name="Dockter R."/>
            <person name="Kennedy M."/>
            <person name="Grigoriev I.V."/>
            <person name="Spatafora J.W."/>
        </authorList>
    </citation>
    <scope>NUCLEOTIDE SEQUENCE [LARGE SCALE GENOMIC DNA]</scope>
    <source>
        <strain evidence="3 4">CBS 120377</strain>
    </source>
</reference>
<dbReference type="AlphaFoldDB" id="A0A194XT86"/>
<dbReference type="InParanoid" id="A0A194XT86"/>
<evidence type="ECO:0000259" key="2">
    <source>
        <dbReference type="Pfam" id="PF13302"/>
    </source>
</evidence>
<evidence type="ECO:0000313" key="4">
    <source>
        <dbReference type="Proteomes" id="UP000070700"/>
    </source>
</evidence>
<dbReference type="RefSeq" id="XP_018077773.1">
    <property type="nucleotide sequence ID" value="XM_018205616.1"/>
</dbReference>
<dbReference type="SUPFAM" id="SSF55729">
    <property type="entry name" value="Acyl-CoA N-acyltransferases (Nat)"/>
    <property type="match status" value="1"/>
</dbReference>
<dbReference type="InterPro" id="IPR016181">
    <property type="entry name" value="Acyl_CoA_acyltransferase"/>
</dbReference>
<dbReference type="GeneID" id="28815342"/>
<feature type="domain" description="N-acetyltransferase" evidence="2">
    <location>
        <begin position="58"/>
        <end position="214"/>
    </location>
</feature>
<organism evidence="3 4">
    <name type="scientific">Mollisia scopiformis</name>
    <name type="common">Conifer needle endophyte fungus</name>
    <name type="synonym">Phialocephala scopiformis</name>
    <dbReference type="NCBI Taxonomy" id="149040"/>
    <lineage>
        <taxon>Eukaryota</taxon>
        <taxon>Fungi</taxon>
        <taxon>Dikarya</taxon>
        <taxon>Ascomycota</taxon>
        <taxon>Pezizomycotina</taxon>
        <taxon>Leotiomycetes</taxon>
        <taxon>Helotiales</taxon>
        <taxon>Mollisiaceae</taxon>
        <taxon>Mollisia</taxon>
    </lineage>
</organism>
<dbReference type="Gene3D" id="3.40.630.30">
    <property type="match status" value="1"/>
</dbReference>
<dbReference type="Proteomes" id="UP000070700">
    <property type="component" value="Unassembled WGS sequence"/>
</dbReference>
<feature type="compositionally biased region" description="Pro residues" evidence="1">
    <location>
        <begin position="25"/>
        <end position="39"/>
    </location>
</feature>
<dbReference type="Pfam" id="PF13302">
    <property type="entry name" value="Acetyltransf_3"/>
    <property type="match status" value="1"/>
</dbReference>
<dbReference type="GO" id="GO:0016747">
    <property type="term" value="F:acyltransferase activity, transferring groups other than amino-acyl groups"/>
    <property type="evidence" value="ECO:0007669"/>
    <property type="project" value="InterPro"/>
</dbReference>
<dbReference type="KEGG" id="psco:LY89DRAFT_181763"/>
<dbReference type="InterPro" id="IPR051531">
    <property type="entry name" value="N-acetyltransferase"/>
</dbReference>
<gene>
    <name evidence="3" type="ORF">LY89DRAFT_181763</name>
</gene>
<keyword evidence="3" id="KW-0808">Transferase</keyword>
<keyword evidence="4" id="KW-1185">Reference proteome</keyword>
<dbReference type="PANTHER" id="PTHR43792">
    <property type="entry name" value="GNAT FAMILY, PUTATIVE (AFU_ORTHOLOGUE AFUA_3G00765)-RELATED-RELATED"/>
    <property type="match status" value="1"/>
</dbReference>